<dbReference type="Proteomes" id="UP000185469">
    <property type="component" value="Chromosome"/>
</dbReference>
<sequence length="188" mass="19332">MIGGAFAADAPATVAVVADAGGEALAVWHVELAPAASGDRLSGAWLTGPGDGAAELARVLAGCAVLQVDAVVPDWAAPALADLPRMDPAATVAELRAVVGRIRDRAAAERARPGRGTLTAPRLPELPDPAPIDFPHVGEPAAAAALGWARGLEALAEAWAEVDSQRRRRDWLRGPRGTDPVPLPLVLH</sequence>
<accession>A0A1L7CVH3</accession>
<keyword evidence="2" id="KW-1185">Reference proteome</keyword>
<name>A0A1L7CVH3_9CORY</name>
<protein>
    <submittedName>
        <fullName evidence="1">Uncharacterized protein</fullName>
    </submittedName>
</protein>
<reference evidence="1 2" key="1">
    <citation type="submission" date="2014-08" db="EMBL/GenBank/DDBJ databases">
        <title>Complete genome sequence of Corynebacterium sphenisci CECT 5990(T) (=DSM 44792(T)), isolated from healthy wild penguins.</title>
        <authorList>
            <person name="Ruckert C."/>
            <person name="Albersmeier A."/>
            <person name="Winkler A."/>
            <person name="Kalinowski J."/>
        </authorList>
    </citation>
    <scope>NUCLEOTIDE SEQUENCE [LARGE SCALE GENOMIC DNA]</scope>
    <source>
        <strain evidence="1 2">DSM 44792</strain>
    </source>
</reference>
<dbReference type="KEGG" id="csph:CSPHI_00390"/>
<evidence type="ECO:0000313" key="1">
    <source>
        <dbReference type="EMBL" id="APT89807.1"/>
    </source>
</evidence>
<dbReference type="STRING" id="1437874.CSPHI_00390"/>
<organism evidence="1 2">
    <name type="scientific">Corynebacterium sphenisci DSM 44792</name>
    <dbReference type="NCBI Taxonomy" id="1437874"/>
    <lineage>
        <taxon>Bacteria</taxon>
        <taxon>Bacillati</taxon>
        <taxon>Actinomycetota</taxon>
        <taxon>Actinomycetes</taxon>
        <taxon>Mycobacteriales</taxon>
        <taxon>Corynebacteriaceae</taxon>
        <taxon>Corynebacterium</taxon>
    </lineage>
</organism>
<dbReference type="EMBL" id="CP009248">
    <property type="protein sequence ID" value="APT89807.1"/>
    <property type="molecule type" value="Genomic_DNA"/>
</dbReference>
<evidence type="ECO:0000313" key="2">
    <source>
        <dbReference type="Proteomes" id="UP000185469"/>
    </source>
</evidence>
<proteinExistence type="predicted"/>
<dbReference type="AlphaFoldDB" id="A0A1L7CVH3"/>
<gene>
    <name evidence="1" type="ORF">CSPHI_00390</name>
</gene>